<reference evidence="1" key="3">
    <citation type="journal article" date="2017" name="Front. Microbiol.">
        <title>Things Are Getting Hairy: Enterobacteria Bacteriophage vB_PcaM_CBB.</title>
        <authorList>
            <person name="Buttimer C."/>
            <person name="Hendrix H."/>
            <person name="Oliveira H."/>
            <person name="Casey A."/>
            <person name="Neve H."/>
            <person name="McAuliffe O."/>
            <person name="Ross R.P."/>
            <person name="Hill C."/>
            <person name="Noben J.P."/>
            <person name="O'Mahony J."/>
            <person name="Lavigne R."/>
            <person name="Coffey A."/>
        </authorList>
    </citation>
    <scope>NUCLEOTIDE SEQUENCE</scope>
</reference>
<organism evidence="1 3">
    <name type="scientific">Pectobacterium phage vB_PcaM_CBB</name>
    <dbReference type="NCBI Taxonomy" id="2772511"/>
    <lineage>
        <taxon>Viruses</taxon>
        <taxon>Duplodnaviria</taxon>
        <taxon>Heunggongvirae</taxon>
        <taxon>Uroviricota</taxon>
        <taxon>Caudoviricetes</taxon>
        <taxon>Mimasvirus</taxon>
        <taxon>Mimasvirus CBB</taxon>
    </lineage>
</organism>
<protein>
    <submittedName>
        <fullName evidence="1">Uncharacterized protein</fullName>
    </submittedName>
</protein>
<reference evidence="1" key="2">
    <citation type="submission" date="2016-01" db="EMBL/GenBank/DDBJ databases">
        <authorList>
            <person name="Oliw E.H."/>
        </authorList>
    </citation>
    <scope>NUCLEOTIDE SEQUENCE</scope>
</reference>
<dbReference type="EMBL" id="KU574722">
    <property type="protein sequence ID" value="AMM43588.1"/>
    <property type="molecule type" value="Genomic_DNA"/>
</dbReference>
<sequence>MAQKDRRYAIAAEFTGHASGKKRFVLRFEGTRVSDHGSRYEAEQEIAKYKKAGTIPNVNGSRLLVEA</sequence>
<accession>A0A1L2CU97</accession>
<gene>
    <name evidence="2" type="ORF">CBB_23</name>
    <name evidence="1" type="ORF">CBB_576</name>
</gene>
<proteinExistence type="predicted"/>
<dbReference type="EMBL" id="KU574722">
    <property type="protein sequence ID" value="AMM44139.1"/>
    <property type="molecule type" value="Genomic_DNA"/>
</dbReference>
<evidence type="ECO:0000313" key="1">
    <source>
        <dbReference type="EMBL" id="AMM43588.1"/>
    </source>
</evidence>
<evidence type="ECO:0000313" key="2">
    <source>
        <dbReference type="EMBL" id="AMM44139.1"/>
    </source>
</evidence>
<dbReference type="Proteomes" id="UP000223891">
    <property type="component" value="Segment"/>
</dbReference>
<evidence type="ECO:0000313" key="3">
    <source>
        <dbReference type="Proteomes" id="UP000223891"/>
    </source>
</evidence>
<name>A0A1L2CU97_9CAUD</name>
<reference evidence="3" key="1">
    <citation type="submission" date="2016-01" db="EMBL/GenBank/DDBJ databases">
        <title>Isolation and Characterization of Enterobacteria phage CBB.</title>
        <authorList>
            <person name="Buttimer C.T.H."/>
            <person name="Hendrix H."/>
            <person name="Alexandre H."/>
            <person name="O'Mahony J."/>
            <person name="Lavigne R."/>
            <person name="Coffey A."/>
        </authorList>
    </citation>
    <scope>NUCLEOTIDE SEQUENCE [LARGE SCALE GENOMIC DNA]</scope>
</reference>
<keyword evidence="3" id="KW-1185">Reference proteome</keyword>